<reference evidence="3" key="1">
    <citation type="submission" date="2017-02" db="EMBL/GenBank/DDBJ databases">
        <authorList>
            <person name="Varghese N."/>
            <person name="Submissions S."/>
        </authorList>
    </citation>
    <scope>NUCLEOTIDE SEQUENCE [LARGE SCALE GENOMIC DNA]</scope>
    <source>
        <strain evidence="3">DSM 19608</strain>
    </source>
</reference>
<dbReference type="Pfam" id="PF01206">
    <property type="entry name" value="TusA"/>
    <property type="match status" value="1"/>
</dbReference>
<protein>
    <submittedName>
        <fullName evidence="2">TusA-related sulfurtransferase</fullName>
    </submittedName>
</protein>
<dbReference type="AlphaFoldDB" id="A0A1T4MIW5"/>
<dbReference type="EMBL" id="FUXB01000004">
    <property type="protein sequence ID" value="SJZ66807.1"/>
    <property type="molecule type" value="Genomic_DNA"/>
</dbReference>
<dbReference type="OrthoDB" id="6215889at2"/>
<proteinExistence type="predicted"/>
<dbReference type="InterPro" id="IPR001455">
    <property type="entry name" value="TusA-like"/>
</dbReference>
<evidence type="ECO:0000313" key="3">
    <source>
        <dbReference type="Proteomes" id="UP000190834"/>
    </source>
</evidence>
<feature type="domain" description="UPF0033" evidence="1">
    <location>
        <begin position="5"/>
        <end position="72"/>
    </location>
</feature>
<gene>
    <name evidence="2" type="ORF">SAMN02745782_01003</name>
</gene>
<sequence>MEPNILDLREHRCPMTLLLAKRHILILDHKQSTTILINDPSSVRDIQSYLQQQGFLSKCQPVADYFSVYVSKESLPNV</sequence>
<organism evidence="2 3">
    <name type="scientific">Vibrio cincinnatiensis DSM 19608</name>
    <dbReference type="NCBI Taxonomy" id="1123491"/>
    <lineage>
        <taxon>Bacteria</taxon>
        <taxon>Pseudomonadati</taxon>
        <taxon>Pseudomonadota</taxon>
        <taxon>Gammaproteobacteria</taxon>
        <taxon>Vibrionales</taxon>
        <taxon>Vibrionaceae</taxon>
        <taxon>Vibrio</taxon>
    </lineage>
</organism>
<dbReference type="Proteomes" id="UP000190834">
    <property type="component" value="Unassembled WGS sequence"/>
</dbReference>
<dbReference type="InterPro" id="IPR036868">
    <property type="entry name" value="TusA-like_sf"/>
</dbReference>
<evidence type="ECO:0000313" key="2">
    <source>
        <dbReference type="EMBL" id="SJZ66807.1"/>
    </source>
</evidence>
<dbReference type="GO" id="GO:0016740">
    <property type="term" value="F:transferase activity"/>
    <property type="evidence" value="ECO:0007669"/>
    <property type="project" value="UniProtKB-KW"/>
</dbReference>
<dbReference type="RefSeq" id="WP_078925383.1">
    <property type="nucleotide sequence ID" value="NZ_FUXB01000004.1"/>
</dbReference>
<dbReference type="STRING" id="1123491.SAMN02745782_01003"/>
<dbReference type="SUPFAM" id="SSF64307">
    <property type="entry name" value="SirA-like"/>
    <property type="match status" value="1"/>
</dbReference>
<dbReference type="Gene3D" id="3.30.110.40">
    <property type="entry name" value="TusA-like domain"/>
    <property type="match status" value="1"/>
</dbReference>
<accession>A0A1T4MIW5</accession>
<evidence type="ECO:0000259" key="1">
    <source>
        <dbReference type="Pfam" id="PF01206"/>
    </source>
</evidence>
<name>A0A1T4MIW5_VIBCI</name>
<dbReference type="CDD" id="cd00291">
    <property type="entry name" value="SirA_YedF_YeeD"/>
    <property type="match status" value="1"/>
</dbReference>
<keyword evidence="2" id="KW-0808">Transferase</keyword>
<keyword evidence="3" id="KW-1185">Reference proteome</keyword>
<dbReference type="GeneID" id="70583035"/>